<keyword evidence="6" id="KW-1185">Reference proteome</keyword>
<protein>
    <recommendedName>
        <fullName evidence="7">Acid-shock protein</fullName>
    </recommendedName>
</protein>
<evidence type="ECO:0000313" key="3">
    <source>
        <dbReference type="EMBL" id="OBU11756.1"/>
    </source>
</evidence>
<evidence type="ECO:0000256" key="1">
    <source>
        <dbReference type="SAM" id="MobiDB-lite"/>
    </source>
</evidence>
<dbReference type="EMBL" id="LZEX01000001">
    <property type="protein sequence ID" value="OBU11756.1"/>
    <property type="molecule type" value="Genomic_DNA"/>
</dbReference>
<dbReference type="Proteomes" id="UP000092247">
    <property type="component" value="Unassembled WGS sequence"/>
</dbReference>
<name>A0A1B8HQJ9_9GAMM</name>
<evidence type="ECO:0000313" key="6">
    <source>
        <dbReference type="Proteomes" id="UP000092377"/>
    </source>
</evidence>
<evidence type="ECO:0000313" key="5">
    <source>
        <dbReference type="Proteomes" id="UP000092247"/>
    </source>
</evidence>
<dbReference type="OrthoDB" id="6466875at2"/>
<feature type="region of interest" description="Disordered" evidence="1">
    <location>
        <begin position="46"/>
        <end position="72"/>
    </location>
</feature>
<organism evidence="3 5">
    <name type="scientific">Morganella psychrotolerans</name>
    <dbReference type="NCBI Taxonomy" id="368603"/>
    <lineage>
        <taxon>Bacteria</taxon>
        <taxon>Pseudomonadati</taxon>
        <taxon>Pseudomonadota</taxon>
        <taxon>Gammaproteobacteria</taxon>
        <taxon>Enterobacterales</taxon>
        <taxon>Morganellaceae</taxon>
        <taxon>Morganella</taxon>
    </lineage>
</organism>
<evidence type="ECO:0000313" key="4">
    <source>
        <dbReference type="EMBL" id="OBU13519.1"/>
    </source>
</evidence>
<feature type="chain" id="PRO_5014535854" description="Acid-shock protein" evidence="2">
    <location>
        <begin position="22"/>
        <end position="72"/>
    </location>
</feature>
<dbReference type="AlphaFoldDB" id="A0A1B8HQJ9"/>
<reference evidence="3 5" key="2">
    <citation type="submission" date="2016-06" db="EMBL/GenBank/DDBJ databases">
        <authorList>
            <person name="Kjaerup R.B."/>
            <person name="Dalgaard T.S."/>
            <person name="Juul-Madsen H.R."/>
        </authorList>
    </citation>
    <scope>NUCLEOTIDE SEQUENCE [LARGE SCALE GENOMIC DNA]</scope>
    <source>
        <strain evidence="4">GCSL-Mp20</strain>
        <strain evidence="3 5">GCSL-Mp3</strain>
    </source>
</reference>
<dbReference type="RefSeq" id="WP_067398517.1">
    <property type="nucleotide sequence ID" value="NZ_CBCPID010000002.1"/>
</dbReference>
<gene>
    <name evidence="3" type="ORF">AYY17_03370</name>
    <name evidence="4" type="ORF">AYY18_01955</name>
</gene>
<keyword evidence="2" id="KW-0732">Signal</keyword>
<dbReference type="EMBL" id="LZEY01000001">
    <property type="protein sequence ID" value="OBU13519.1"/>
    <property type="molecule type" value="Genomic_DNA"/>
</dbReference>
<proteinExistence type="predicted"/>
<feature type="signal peptide" evidence="2">
    <location>
        <begin position="1"/>
        <end position="21"/>
    </location>
</feature>
<reference evidence="6" key="1">
    <citation type="submission" date="2016-06" db="EMBL/GenBank/DDBJ databases">
        <authorList>
            <person name="Butler K."/>
        </authorList>
    </citation>
    <scope>NUCLEOTIDE SEQUENCE [LARGE SCALE GENOMIC DNA]</scope>
    <source>
        <strain evidence="6">GCSL-Mp20</strain>
    </source>
</reference>
<comment type="caution">
    <text evidence="3">The sequence shown here is derived from an EMBL/GenBank/DDBJ whole genome shotgun (WGS) entry which is preliminary data.</text>
</comment>
<sequence>MKRSVIIVATLASLLSYGAMASTSSPAVSAAHSGISASKAENNAKIIKHDAKVKSEKGKKSKKMKEDKQGAI</sequence>
<accession>A0A1B8HQJ9</accession>
<evidence type="ECO:0000256" key="2">
    <source>
        <dbReference type="SAM" id="SignalP"/>
    </source>
</evidence>
<evidence type="ECO:0008006" key="7">
    <source>
        <dbReference type="Google" id="ProtNLM"/>
    </source>
</evidence>
<feature type="compositionally biased region" description="Basic and acidic residues" evidence="1">
    <location>
        <begin position="47"/>
        <end position="72"/>
    </location>
</feature>
<dbReference type="Proteomes" id="UP000092377">
    <property type="component" value="Unassembled WGS sequence"/>
</dbReference>